<protein>
    <submittedName>
        <fullName evidence="2">Uncharacterized protein</fullName>
    </submittedName>
</protein>
<sequence length="393" mass="41750">MPLSLLHRRRRLGQAPVPLRTPNNFASATFASHPVADHVIAPDIDDENDSLSASSSSSTDVATSPTVSWLTIYQPSDADTLDNSTSQMSSSSSSDLEAMASNDLFPTDMWSIAQRAATLGRRRYIALPSTSANNTVAARASHVHALVTQQILPQHHHSGSAPRILIVWATASRAARSRGIMRGLFTSALLAGTHPDILHPGDVWGLPGETNVPNARPVLSCSPKALLRCEEEILPLNPTIVFAEMPVPDLGDDDDDDSSDDDYDAKGTSRKLKENKIKINSRKVREDRAAAATAELWHSVAGFAGSAGSERSRVYTFLDPGAAADRRVARRLRSMMRLEGVEVPPLVARMAEAGIADPVDGGDDDHGGDKDGGGDGVEGDGGPDEGGVSLGRC</sequence>
<evidence type="ECO:0000313" key="3">
    <source>
        <dbReference type="Proteomes" id="UP000034182"/>
    </source>
</evidence>
<name>A0A0G2GN16_9PEZI</name>
<reference evidence="2 3" key="2">
    <citation type="submission" date="2015-05" db="EMBL/GenBank/DDBJ databases">
        <title>Distinctive expansion of gene families associated with plant cell wall degradation and secondary metabolism in the genomes of grapevine trunk pathogens.</title>
        <authorList>
            <person name="Lawrence D.P."/>
            <person name="Travadon R."/>
            <person name="Rolshausen P.E."/>
            <person name="Baumgartner K."/>
        </authorList>
    </citation>
    <scope>NUCLEOTIDE SEQUENCE [LARGE SCALE GENOMIC DNA]</scope>
    <source>
        <strain evidence="2">DS831</strain>
    </source>
</reference>
<gene>
    <name evidence="2" type="ORF">UCDDS831_g06031</name>
</gene>
<feature type="compositionally biased region" description="Acidic residues" evidence="1">
    <location>
        <begin position="250"/>
        <end position="263"/>
    </location>
</feature>
<evidence type="ECO:0000313" key="2">
    <source>
        <dbReference type="EMBL" id="KKY18240.1"/>
    </source>
</evidence>
<proteinExistence type="predicted"/>
<dbReference type="Proteomes" id="UP000034182">
    <property type="component" value="Unassembled WGS sequence"/>
</dbReference>
<feature type="compositionally biased region" description="Basic and acidic residues" evidence="1">
    <location>
        <begin position="364"/>
        <end position="373"/>
    </location>
</feature>
<dbReference type="AlphaFoldDB" id="A0A0G2GN16"/>
<evidence type="ECO:0000256" key="1">
    <source>
        <dbReference type="SAM" id="MobiDB-lite"/>
    </source>
</evidence>
<feature type="compositionally biased region" description="Gly residues" evidence="1">
    <location>
        <begin position="384"/>
        <end position="393"/>
    </location>
</feature>
<dbReference type="EMBL" id="LAQI01000133">
    <property type="protein sequence ID" value="KKY18240.1"/>
    <property type="molecule type" value="Genomic_DNA"/>
</dbReference>
<comment type="caution">
    <text evidence="2">The sequence shown here is derived from an EMBL/GenBank/DDBJ whole genome shotgun (WGS) entry which is preliminary data.</text>
</comment>
<accession>A0A0G2GN16</accession>
<organism evidence="2 3">
    <name type="scientific">Diplodia seriata</name>
    <dbReference type="NCBI Taxonomy" id="420778"/>
    <lineage>
        <taxon>Eukaryota</taxon>
        <taxon>Fungi</taxon>
        <taxon>Dikarya</taxon>
        <taxon>Ascomycota</taxon>
        <taxon>Pezizomycotina</taxon>
        <taxon>Dothideomycetes</taxon>
        <taxon>Dothideomycetes incertae sedis</taxon>
        <taxon>Botryosphaeriales</taxon>
        <taxon>Botryosphaeriaceae</taxon>
        <taxon>Diplodia</taxon>
    </lineage>
</organism>
<feature type="region of interest" description="Disordered" evidence="1">
    <location>
        <begin position="353"/>
        <end position="393"/>
    </location>
</feature>
<feature type="region of interest" description="Disordered" evidence="1">
    <location>
        <begin position="246"/>
        <end position="269"/>
    </location>
</feature>
<reference evidence="2 3" key="1">
    <citation type="submission" date="2015-03" db="EMBL/GenBank/DDBJ databases">
        <authorList>
            <person name="Morales-Cruz A."/>
            <person name="Amrine K.C."/>
            <person name="Cantu D."/>
        </authorList>
    </citation>
    <scope>NUCLEOTIDE SEQUENCE [LARGE SCALE GENOMIC DNA]</scope>
    <source>
        <strain evidence="2">DS831</strain>
    </source>
</reference>